<dbReference type="KEGG" id="seo:STM14_3073"/>
<dbReference type="BioCyc" id="SENT588858:STM14_RS13765-MONOMER"/>
<name>A0A0F6B4R4_SALT1</name>
<organism evidence="1 2">
    <name type="scientific">Salmonella typhimurium (strain 14028s / SGSC 2262)</name>
    <dbReference type="NCBI Taxonomy" id="588858"/>
    <lineage>
        <taxon>Bacteria</taxon>
        <taxon>Pseudomonadati</taxon>
        <taxon>Pseudomonadota</taxon>
        <taxon>Gammaproteobacteria</taxon>
        <taxon>Enterobacterales</taxon>
        <taxon>Enterobacteriaceae</taxon>
        <taxon>Salmonella</taxon>
    </lineage>
</organism>
<dbReference type="EMBL" id="CP001363">
    <property type="protein sequence ID" value="ACY89505.1"/>
    <property type="molecule type" value="Genomic_DNA"/>
</dbReference>
<dbReference type="RefSeq" id="WP_001738968.1">
    <property type="nucleotide sequence ID" value="NC_016856.1"/>
</dbReference>
<sequence>MDVLLMRDIEKEIIDFIDQEYNTKKYFLCGPKRIITLDTSIRDDLKLVFEDSEELLQKYFKRWNVDSEGFDILNYLNPEYFGSKEPDPRKPLTVGMLVESAKAGRWLYS</sequence>
<dbReference type="Pfam" id="PF07377">
    <property type="entry name" value="DUF1493"/>
    <property type="match status" value="1"/>
</dbReference>
<keyword evidence="2" id="KW-1185">Reference proteome</keyword>
<dbReference type="SMR" id="A0A0F6B4R4"/>
<dbReference type="Proteomes" id="UP000002695">
    <property type="component" value="Chromosome"/>
</dbReference>
<gene>
    <name evidence="1" type="ordered locus">STM14_3073</name>
</gene>
<reference evidence="1 2" key="1">
    <citation type="journal article" date="2010" name="J. Bacteriol.">
        <title>Short-term signatures of evolutionary change in the Salmonella enterica serovar typhimurium 14028 genome.</title>
        <authorList>
            <person name="Jarvik T."/>
            <person name="Smillie C."/>
            <person name="Groisman E.A."/>
            <person name="Ochman H."/>
        </authorList>
    </citation>
    <scope>NUCLEOTIDE SEQUENCE [LARGE SCALE GENOMIC DNA]</scope>
    <source>
        <strain evidence="2">14028s / SGSC 2262</strain>
    </source>
</reference>
<protein>
    <submittedName>
        <fullName evidence="1">Cytoplasmic protein</fullName>
    </submittedName>
</protein>
<evidence type="ECO:0000313" key="2">
    <source>
        <dbReference type="Proteomes" id="UP000002695"/>
    </source>
</evidence>
<proteinExistence type="predicted"/>
<accession>A0A0F6B4R4</accession>
<dbReference type="AlphaFoldDB" id="A0A0F6B4R4"/>
<dbReference type="PATRIC" id="fig|588858.6.peg.2852"/>
<dbReference type="HOGENOM" id="CLU_152554_4_0_6"/>
<evidence type="ECO:0000313" key="1">
    <source>
        <dbReference type="EMBL" id="ACY89505.1"/>
    </source>
</evidence>
<dbReference type="InterPro" id="IPR010862">
    <property type="entry name" value="DUF1493"/>
</dbReference>